<protein>
    <submittedName>
        <fullName evidence="1">Uncharacterized protein</fullName>
    </submittedName>
</protein>
<proteinExistence type="predicted"/>
<name>A0A126JI43_CLOBO</name>
<evidence type="ECO:0000313" key="1">
    <source>
        <dbReference type="EMBL" id="ALT05356.1"/>
    </source>
</evidence>
<dbReference type="AlphaFoldDB" id="A0A126JI43"/>
<accession>A0A126JI43</accession>
<organism evidence="1">
    <name type="scientific">Clostridium botulinum</name>
    <dbReference type="NCBI Taxonomy" id="1491"/>
    <lineage>
        <taxon>Bacteria</taxon>
        <taxon>Bacillati</taxon>
        <taxon>Bacillota</taxon>
        <taxon>Clostridia</taxon>
        <taxon>Eubacteriales</taxon>
        <taxon>Clostridiaceae</taxon>
        <taxon>Clostridium</taxon>
    </lineage>
</organism>
<reference evidence="1" key="1">
    <citation type="journal article" date="2016" name="Genome Biol. Evol.">
        <title>Evolution of chromosomal Clostridium botulinum type E neurotoxin gene clusters: evidence provided by their rare plasmid borne counterparts.</title>
        <authorList>
            <person name="Carter A.T."/>
            <person name="Austin J.W."/>
            <person name="Weedmark K.A."/>
            <person name="Peck M.W."/>
        </authorList>
    </citation>
    <scope>NUCLEOTIDE SEQUENCE</scope>
    <source>
        <strain evidence="1">IFR 12/29</strain>
        <plasmid evidence="1">p12/29</plasmid>
    </source>
</reference>
<sequence length="55" mass="6890">MFLYIYYDTYTKHQYKFATSFCYLHLCLPYSLCYVQQKRQQQAHLDDFHQNQELL</sequence>
<dbReference type="EMBL" id="KT897275">
    <property type="protein sequence ID" value="ALT05356.1"/>
    <property type="molecule type" value="Genomic_DNA"/>
</dbReference>
<keyword evidence="1" id="KW-0614">Plasmid</keyword>
<geneLocation type="plasmid" evidence="1">
    <name>p12/29</name>
</geneLocation>